<evidence type="ECO:0000256" key="7">
    <source>
        <dbReference type="ARBA" id="ARBA00023033"/>
    </source>
</evidence>
<evidence type="ECO:0000256" key="1">
    <source>
        <dbReference type="ARBA" id="ARBA00001974"/>
    </source>
</evidence>
<sequence>MEQGTQVLVAGDGPAGGALALALARRGVAVALAGPGRHHGPRPLALSRAAVRLLARLDVWAPAAATPLQAVRLAAGGWSSRIGEGAPLGAVVRADTLAGLLDAALERAGVERLRAPVRRLRRGPDGVEAEVGGARVRARLVVGADGADSTVRALAGIGTREADYGQSALVTLLAPRRPHDGVVEERFTPRGPLVLLPCGEALGLVWLLPREAARNLAGSDPAALAAALAAAAGEPPGRPLAPAQAVPLRLVRARTLVHHRLALAGGAACTLHPLGAQGLNLGLRDVAALAPLVAEAVATGGDPGGWPVLEAYARARREDHRRTAAFTDLAARALAGGSPLRPLAARLAALLGWVPPLRRAVLAHGGGEAAYQPDPEAV</sequence>
<evidence type="ECO:0000256" key="3">
    <source>
        <dbReference type="ARBA" id="ARBA00005349"/>
    </source>
</evidence>
<dbReference type="UniPathway" id="UPA00232"/>
<dbReference type="PANTHER" id="PTHR43876:SF7">
    <property type="entry name" value="UBIQUINONE BIOSYNTHESIS MONOOXYGENASE COQ6, MITOCHONDRIAL"/>
    <property type="match status" value="1"/>
</dbReference>
<dbReference type="PRINTS" id="PR00420">
    <property type="entry name" value="RNGMNOXGNASE"/>
</dbReference>
<dbReference type="Gene3D" id="3.50.50.60">
    <property type="entry name" value="FAD/NAD(P)-binding domain"/>
    <property type="match status" value="2"/>
</dbReference>
<name>A0A3N1Y5R8_9GAMM</name>
<evidence type="ECO:0000256" key="6">
    <source>
        <dbReference type="ARBA" id="ARBA00023002"/>
    </source>
</evidence>
<dbReference type="NCBIfam" id="TIGR01988">
    <property type="entry name" value="Ubi-OHases"/>
    <property type="match status" value="1"/>
</dbReference>
<accession>A0A3N1Y5R8</accession>
<evidence type="ECO:0000256" key="5">
    <source>
        <dbReference type="ARBA" id="ARBA00022827"/>
    </source>
</evidence>
<evidence type="ECO:0000256" key="4">
    <source>
        <dbReference type="ARBA" id="ARBA00022630"/>
    </source>
</evidence>
<dbReference type="AlphaFoldDB" id="A0A3N1Y5R8"/>
<dbReference type="Proteomes" id="UP000276634">
    <property type="component" value="Unassembled WGS sequence"/>
</dbReference>
<keyword evidence="6" id="KW-0560">Oxidoreductase</keyword>
<evidence type="ECO:0000256" key="2">
    <source>
        <dbReference type="ARBA" id="ARBA00004749"/>
    </source>
</evidence>
<keyword evidence="4" id="KW-0285">Flavoprotein</keyword>
<gene>
    <name evidence="9" type="ORF">EDC57_0050</name>
</gene>
<keyword evidence="10" id="KW-1185">Reference proteome</keyword>
<dbReference type="RefSeq" id="WP_170164989.1">
    <property type="nucleotide sequence ID" value="NZ_RJVI01000001.1"/>
</dbReference>
<comment type="cofactor">
    <cofactor evidence="1">
        <name>FAD</name>
        <dbReference type="ChEBI" id="CHEBI:57692"/>
    </cofactor>
</comment>
<dbReference type="InterPro" id="IPR002938">
    <property type="entry name" value="FAD-bd"/>
</dbReference>
<keyword evidence="5" id="KW-0274">FAD</keyword>
<feature type="domain" description="FAD-binding" evidence="8">
    <location>
        <begin position="5"/>
        <end position="319"/>
    </location>
</feature>
<protein>
    <submittedName>
        <fullName evidence="9">2-octaprenyl-6-methoxyphenol hydroxylase</fullName>
    </submittedName>
</protein>
<keyword evidence="7" id="KW-0503">Monooxygenase</keyword>
<dbReference type="GO" id="GO:0071949">
    <property type="term" value="F:FAD binding"/>
    <property type="evidence" value="ECO:0007669"/>
    <property type="project" value="InterPro"/>
</dbReference>
<evidence type="ECO:0000259" key="8">
    <source>
        <dbReference type="Pfam" id="PF01494"/>
    </source>
</evidence>
<organism evidence="9 10">
    <name type="scientific">Inmirania thermothiophila</name>
    <dbReference type="NCBI Taxonomy" id="1750597"/>
    <lineage>
        <taxon>Bacteria</taxon>
        <taxon>Pseudomonadati</taxon>
        <taxon>Pseudomonadota</taxon>
        <taxon>Gammaproteobacteria</taxon>
        <taxon>Chromatiales</taxon>
        <taxon>Ectothiorhodospiraceae</taxon>
        <taxon>Inmirania</taxon>
    </lineage>
</organism>
<dbReference type="PANTHER" id="PTHR43876">
    <property type="entry name" value="UBIQUINONE BIOSYNTHESIS MONOOXYGENASE COQ6, MITOCHONDRIAL"/>
    <property type="match status" value="1"/>
</dbReference>
<dbReference type="GO" id="GO:0006744">
    <property type="term" value="P:ubiquinone biosynthetic process"/>
    <property type="evidence" value="ECO:0007669"/>
    <property type="project" value="UniProtKB-UniPathway"/>
</dbReference>
<comment type="pathway">
    <text evidence="2">Cofactor biosynthesis; ubiquinone biosynthesis.</text>
</comment>
<dbReference type="EMBL" id="RJVI01000001">
    <property type="protein sequence ID" value="ROR34155.1"/>
    <property type="molecule type" value="Genomic_DNA"/>
</dbReference>
<dbReference type="InterPro" id="IPR010971">
    <property type="entry name" value="UbiH/COQ6"/>
</dbReference>
<comment type="caution">
    <text evidence="9">The sequence shown here is derived from an EMBL/GenBank/DDBJ whole genome shotgun (WGS) entry which is preliminary data.</text>
</comment>
<reference evidence="9 10" key="1">
    <citation type="submission" date="2018-11" db="EMBL/GenBank/DDBJ databases">
        <title>Genomic Encyclopedia of Type Strains, Phase IV (KMG-IV): sequencing the most valuable type-strain genomes for metagenomic binning, comparative biology and taxonomic classification.</title>
        <authorList>
            <person name="Goeker M."/>
        </authorList>
    </citation>
    <scope>NUCLEOTIDE SEQUENCE [LARGE SCALE GENOMIC DNA]</scope>
    <source>
        <strain evidence="9 10">DSM 100275</strain>
    </source>
</reference>
<dbReference type="SUPFAM" id="SSF51905">
    <property type="entry name" value="FAD/NAD(P)-binding domain"/>
    <property type="match status" value="1"/>
</dbReference>
<evidence type="ECO:0000313" key="10">
    <source>
        <dbReference type="Proteomes" id="UP000276634"/>
    </source>
</evidence>
<dbReference type="InterPro" id="IPR051205">
    <property type="entry name" value="UbiH/COQ6_monooxygenase"/>
</dbReference>
<evidence type="ECO:0000313" key="9">
    <source>
        <dbReference type="EMBL" id="ROR34155.1"/>
    </source>
</evidence>
<proteinExistence type="inferred from homology"/>
<comment type="similarity">
    <text evidence="3">Belongs to the UbiH/COQ6 family.</text>
</comment>
<dbReference type="Pfam" id="PF01494">
    <property type="entry name" value="FAD_binding_3"/>
    <property type="match status" value="1"/>
</dbReference>
<dbReference type="InterPro" id="IPR036188">
    <property type="entry name" value="FAD/NAD-bd_sf"/>
</dbReference>
<dbReference type="GO" id="GO:0004497">
    <property type="term" value="F:monooxygenase activity"/>
    <property type="evidence" value="ECO:0007669"/>
    <property type="project" value="UniProtKB-KW"/>
</dbReference>
<dbReference type="GO" id="GO:0016705">
    <property type="term" value="F:oxidoreductase activity, acting on paired donors, with incorporation or reduction of molecular oxygen"/>
    <property type="evidence" value="ECO:0007669"/>
    <property type="project" value="InterPro"/>
</dbReference>